<sequence length="322" mass="35804">MPLTELEVVTLAFAILNTLTSAFWWYKPLNVLCPIELDVLSPPTPVAPKHTPTPALVRALRPSLQVALALAQPRLHNKKPKEPFRHRLKAALGSGRGHILSWFEDVFSGVEQPYGLRGLSIFLPTLRGLIFVCHVVAYLVLSVMFILVYGILLLPHAILFCLLPHRWFSAGQGQHTFHVGTFYTMELPEHESNLALDLACLVGMGFGGIHFLSWNSPFPTPLESLLWRISSIILIVEPVLVILRPDSTDIPFRRKGLISKVLAVPRVLFGKIGALLGFNTFIGPLAYALARLCILVLAILTLRSIPSDDLKNVPWTSYIPHL</sequence>
<organism evidence="1 2">
    <name type="scientific">Pluteus cervinus</name>
    <dbReference type="NCBI Taxonomy" id="181527"/>
    <lineage>
        <taxon>Eukaryota</taxon>
        <taxon>Fungi</taxon>
        <taxon>Dikarya</taxon>
        <taxon>Basidiomycota</taxon>
        <taxon>Agaricomycotina</taxon>
        <taxon>Agaricomycetes</taxon>
        <taxon>Agaricomycetidae</taxon>
        <taxon>Agaricales</taxon>
        <taxon>Pluteineae</taxon>
        <taxon>Pluteaceae</taxon>
        <taxon>Pluteus</taxon>
    </lineage>
</organism>
<evidence type="ECO:0000313" key="2">
    <source>
        <dbReference type="Proteomes" id="UP000308600"/>
    </source>
</evidence>
<name>A0ACD3AY24_9AGAR</name>
<protein>
    <submittedName>
        <fullName evidence="1">Uncharacterized protein</fullName>
    </submittedName>
</protein>
<keyword evidence="2" id="KW-1185">Reference proteome</keyword>
<evidence type="ECO:0000313" key="1">
    <source>
        <dbReference type="EMBL" id="TFK70517.1"/>
    </source>
</evidence>
<proteinExistence type="predicted"/>
<gene>
    <name evidence="1" type="ORF">BDN72DRAFT_896419</name>
</gene>
<dbReference type="EMBL" id="ML208312">
    <property type="protein sequence ID" value="TFK70517.1"/>
    <property type="molecule type" value="Genomic_DNA"/>
</dbReference>
<dbReference type="Proteomes" id="UP000308600">
    <property type="component" value="Unassembled WGS sequence"/>
</dbReference>
<reference evidence="1 2" key="1">
    <citation type="journal article" date="2019" name="Nat. Ecol. Evol.">
        <title>Megaphylogeny resolves global patterns of mushroom evolution.</title>
        <authorList>
            <person name="Varga T."/>
            <person name="Krizsan K."/>
            <person name="Foldi C."/>
            <person name="Dima B."/>
            <person name="Sanchez-Garcia M."/>
            <person name="Sanchez-Ramirez S."/>
            <person name="Szollosi G.J."/>
            <person name="Szarkandi J.G."/>
            <person name="Papp V."/>
            <person name="Albert L."/>
            <person name="Andreopoulos W."/>
            <person name="Angelini C."/>
            <person name="Antonin V."/>
            <person name="Barry K.W."/>
            <person name="Bougher N.L."/>
            <person name="Buchanan P."/>
            <person name="Buyck B."/>
            <person name="Bense V."/>
            <person name="Catcheside P."/>
            <person name="Chovatia M."/>
            <person name="Cooper J."/>
            <person name="Damon W."/>
            <person name="Desjardin D."/>
            <person name="Finy P."/>
            <person name="Geml J."/>
            <person name="Haridas S."/>
            <person name="Hughes K."/>
            <person name="Justo A."/>
            <person name="Karasinski D."/>
            <person name="Kautmanova I."/>
            <person name="Kiss B."/>
            <person name="Kocsube S."/>
            <person name="Kotiranta H."/>
            <person name="LaButti K.M."/>
            <person name="Lechner B.E."/>
            <person name="Liimatainen K."/>
            <person name="Lipzen A."/>
            <person name="Lukacs Z."/>
            <person name="Mihaltcheva S."/>
            <person name="Morgado L.N."/>
            <person name="Niskanen T."/>
            <person name="Noordeloos M.E."/>
            <person name="Ohm R.A."/>
            <person name="Ortiz-Santana B."/>
            <person name="Ovrebo C."/>
            <person name="Racz N."/>
            <person name="Riley R."/>
            <person name="Savchenko A."/>
            <person name="Shiryaev A."/>
            <person name="Soop K."/>
            <person name="Spirin V."/>
            <person name="Szebenyi C."/>
            <person name="Tomsovsky M."/>
            <person name="Tulloss R.E."/>
            <person name="Uehling J."/>
            <person name="Grigoriev I.V."/>
            <person name="Vagvolgyi C."/>
            <person name="Papp T."/>
            <person name="Martin F.M."/>
            <person name="Miettinen O."/>
            <person name="Hibbett D.S."/>
            <person name="Nagy L.G."/>
        </authorList>
    </citation>
    <scope>NUCLEOTIDE SEQUENCE [LARGE SCALE GENOMIC DNA]</scope>
    <source>
        <strain evidence="1 2">NL-1719</strain>
    </source>
</reference>
<accession>A0ACD3AY24</accession>